<keyword evidence="3" id="KW-1185">Reference proteome</keyword>
<feature type="region of interest" description="Disordered" evidence="1">
    <location>
        <begin position="1"/>
        <end position="42"/>
    </location>
</feature>
<sequence length="456" mass="46648">MAFQGQPAGVTFPQDQHKARAGESPNDSNDVTEQDDPVQSLYCQRQFPHQLHGSQEVLLEWHNQAHGPRGVPLGSQETPQQKHDPAWVPQSTSDLPLPQRRPTPQRLQAELTLHPSGMSDQRPTQTTNHMSAPTTAAGAAAGDAMPRLTALQRQHSTPRSGGEGLASMESMGSGEHAPTLQRLLNSANTSPAPSSCGGGGAGVVRGGPWGPSSGGMGRLGSIDETEAVFSAPVVSEQEWGGAGRGQAKGTARTPAAPVGLDGGGSGTDSGMFSLPGPPSTALQLAMSASSASGADHDHSASTCAGTTPRARSSPLDAGALAGAHRPGTSSSATPLPPSHRMPTLSPIVTAHSAADHTALAWPNVCAEQPLRQQELMVVEAGSSHESHAHRGSSQVLSANSNANSNDSSALAALRAAHAEKAMTVHGGSFFFSAVNGQGAHHEGGGGAASHDLNLQR</sequence>
<dbReference type="Proteomes" id="UP000815325">
    <property type="component" value="Unassembled WGS sequence"/>
</dbReference>
<dbReference type="EMBL" id="MU069472">
    <property type="protein sequence ID" value="KAF5841950.1"/>
    <property type="molecule type" value="Genomic_DNA"/>
</dbReference>
<feature type="region of interest" description="Disordered" evidence="1">
    <location>
        <begin position="285"/>
        <end position="342"/>
    </location>
</feature>
<evidence type="ECO:0000313" key="2">
    <source>
        <dbReference type="EMBL" id="KAF5841950.1"/>
    </source>
</evidence>
<feature type="region of interest" description="Disordered" evidence="1">
    <location>
        <begin position="114"/>
        <end position="220"/>
    </location>
</feature>
<name>A0ABQ7H519_DUNSA</name>
<feature type="compositionally biased region" description="Low complexity" evidence="1">
    <location>
        <begin position="132"/>
        <end position="144"/>
    </location>
</feature>
<organism evidence="2 3">
    <name type="scientific">Dunaliella salina</name>
    <name type="common">Green alga</name>
    <name type="synonym">Protococcus salinus</name>
    <dbReference type="NCBI Taxonomy" id="3046"/>
    <lineage>
        <taxon>Eukaryota</taxon>
        <taxon>Viridiplantae</taxon>
        <taxon>Chlorophyta</taxon>
        <taxon>core chlorophytes</taxon>
        <taxon>Chlorophyceae</taxon>
        <taxon>CS clade</taxon>
        <taxon>Chlamydomonadales</taxon>
        <taxon>Dunaliellaceae</taxon>
        <taxon>Dunaliella</taxon>
    </lineage>
</organism>
<accession>A0ABQ7H519</accession>
<feature type="region of interest" description="Disordered" evidence="1">
    <location>
        <begin position="65"/>
        <end position="101"/>
    </location>
</feature>
<feature type="compositionally biased region" description="Low complexity" evidence="1">
    <location>
        <begin position="392"/>
        <end position="405"/>
    </location>
</feature>
<gene>
    <name evidence="2" type="ORF">DUNSADRAFT_10119</name>
</gene>
<feature type="compositionally biased region" description="Polar residues" evidence="1">
    <location>
        <begin position="118"/>
        <end position="131"/>
    </location>
</feature>
<comment type="caution">
    <text evidence="2">The sequence shown here is derived from an EMBL/GenBank/DDBJ whole genome shotgun (WGS) entry which is preliminary data.</text>
</comment>
<feature type="region of interest" description="Disordered" evidence="1">
    <location>
        <begin position="382"/>
        <end position="405"/>
    </location>
</feature>
<protein>
    <submittedName>
        <fullName evidence="2">Uncharacterized protein</fullName>
    </submittedName>
</protein>
<evidence type="ECO:0000256" key="1">
    <source>
        <dbReference type="SAM" id="MobiDB-lite"/>
    </source>
</evidence>
<reference evidence="2" key="1">
    <citation type="submission" date="2017-08" db="EMBL/GenBank/DDBJ databases">
        <authorList>
            <person name="Polle J.E."/>
            <person name="Barry K."/>
            <person name="Cushman J."/>
            <person name="Schmutz J."/>
            <person name="Tran D."/>
            <person name="Hathwaick L.T."/>
            <person name="Yim W.C."/>
            <person name="Jenkins J."/>
            <person name="Mckie-Krisberg Z.M."/>
            <person name="Prochnik S."/>
            <person name="Lindquist E."/>
            <person name="Dockter R.B."/>
            <person name="Adam C."/>
            <person name="Molina H."/>
            <person name="Bunkerborg J."/>
            <person name="Jin E."/>
            <person name="Buchheim M."/>
            <person name="Magnuson J."/>
        </authorList>
    </citation>
    <scope>NUCLEOTIDE SEQUENCE</scope>
    <source>
        <strain evidence="2">CCAP 19/18</strain>
    </source>
</reference>
<evidence type="ECO:0000313" key="3">
    <source>
        <dbReference type="Proteomes" id="UP000815325"/>
    </source>
</evidence>
<feature type="compositionally biased region" description="Gly residues" evidence="1">
    <location>
        <begin position="196"/>
        <end position="218"/>
    </location>
</feature>
<proteinExistence type="predicted"/>
<feature type="region of interest" description="Disordered" evidence="1">
    <location>
        <begin position="234"/>
        <end position="270"/>
    </location>
</feature>